<dbReference type="Proteomes" id="UP000441354">
    <property type="component" value="Unassembled WGS sequence"/>
</dbReference>
<organism evidence="1 2">
    <name type="scientific">Bacillus mesophilum</name>
    <dbReference type="NCBI Taxonomy" id="1071718"/>
    <lineage>
        <taxon>Bacteria</taxon>
        <taxon>Bacillati</taxon>
        <taxon>Bacillota</taxon>
        <taxon>Bacilli</taxon>
        <taxon>Bacillales</taxon>
        <taxon>Bacillaceae</taxon>
        <taxon>Bacillus</taxon>
    </lineage>
</organism>
<protein>
    <submittedName>
        <fullName evidence="1">Uncharacterized protein</fullName>
    </submittedName>
</protein>
<accession>A0A7V7UUJ2</accession>
<dbReference type="AlphaFoldDB" id="A0A7V7UUJ2"/>
<sequence>MQRTFKNVVSISEKTNDQLLEVIEDFTCFSLDQYGDILIPKTEEYLDQFPISEKEKEYYFPYYYWWAVFCSRSLLAEKNTVYELYLKEYGWKFRKKHNLERVLSLWKYVFPSFFFIEEMATERIFCLVDVFDYFKYKPVVLTSKLYKQPSSNDAFTGLILPLAGGGYFTVIDFLIIPDHLKAPLISKLMRFCQNDKSIPPGVFLSKNYPEMLKITIDHLIKNKVEIPHVSLN</sequence>
<reference evidence="1 2" key="1">
    <citation type="journal article" date="2014" name="Arch. Microbiol.">
        <title>Bacillus mesophilum sp. nov., strain IITR-54T, a novel 4-chlorobiphenyl dechlorinating bacterium.</title>
        <authorList>
            <person name="Manickam N."/>
            <person name="Singh N.K."/>
            <person name="Bajaj A."/>
            <person name="Kumar R.M."/>
            <person name="Kaur G."/>
            <person name="Kaur N."/>
            <person name="Bala M."/>
            <person name="Kumar A."/>
            <person name="Mayilraj S."/>
        </authorList>
    </citation>
    <scope>NUCLEOTIDE SEQUENCE [LARGE SCALE GENOMIC DNA]</scope>
    <source>
        <strain evidence="1 2">IITR-54</strain>
    </source>
</reference>
<proteinExistence type="predicted"/>
<gene>
    <name evidence="1" type="ORF">F7732_13545</name>
</gene>
<name>A0A7V7UUJ2_9BACI</name>
<keyword evidence="2" id="KW-1185">Reference proteome</keyword>
<evidence type="ECO:0000313" key="1">
    <source>
        <dbReference type="EMBL" id="KAB2331694.1"/>
    </source>
</evidence>
<comment type="caution">
    <text evidence="1">The sequence shown here is derived from an EMBL/GenBank/DDBJ whole genome shotgun (WGS) entry which is preliminary data.</text>
</comment>
<dbReference type="EMBL" id="WBOT01000004">
    <property type="protein sequence ID" value="KAB2331694.1"/>
    <property type="molecule type" value="Genomic_DNA"/>
</dbReference>
<dbReference type="OrthoDB" id="6399948at2"/>
<evidence type="ECO:0000313" key="2">
    <source>
        <dbReference type="Proteomes" id="UP000441354"/>
    </source>
</evidence>
<dbReference type="RefSeq" id="WP_151574575.1">
    <property type="nucleotide sequence ID" value="NZ_WBOT01000004.1"/>
</dbReference>